<proteinExistence type="predicted"/>
<sequence length="276" mass="32163">MTYQDYRKILGLNFSDEEKIKLFLAKAYIGFAESIELDNYLSAEEFNNFCFNAGIKVVPEYFSSYAERSKVVFDFFKKETNDLNRFLYYFTILLNASKTNSPERKQWQKAISFWASESELDFEFLEDGEKVFILSRGAKELDDALVSQPLEWLKGYPLAHKAFIKALKDYSSATEETASEVADSLRKALETFFQEFFNNSKSLENYKSEYGDYLKSHGIPAEIANDFNKLLDSFTNYNNNYAKHHDKSSINVLEYLLYQTGNIIRFLITLKKEDKS</sequence>
<dbReference type="Proteomes" id="UP000823928">
    <property type="component" value="Unassembled WGS sequence"/>
</dbReference>
<dbReference type="EMBL" id="DVIU01000100">
    <property type="protein sequence ID" value="HIS35937.1"/>
    <property type="molecule type" value="Genomic_DNA"/>
</dbReference>
<comment type="caution">
    <text evidence="1">The sequence shown here is derived from an EMBL/GenBank/DDBJ whole genome shotgun (WGS) entry which is preliminary data.</text>
</comment>
<dbReference type="AlphaFoldDB" id="A0A9D1EYQ1"/>
<evidence type="ECO:0000313" key="2">
    <source>
        <dbReference type="Proteomes" id="UP000823928"/>
    </source>
</evidence>
<accession>A0A9D1EYQ1</accession>
<name>A0A9D1EYQ1_9BACT</name>
<reference evidence="1" key="1">
    <citation type="submission" date="2020-10" db="EMBL/GenBank/DDBJ databases">
        <authorList>
            <person name="Gilroy R."/>
        </authorList>
    </citation>
    <scope>NUCLEOTIDE SEQUENCE</scope>
    <source>
        <strain evidence="1">6276</strain>
    </source>
</reference>
<organism evidence="1 2">
    <name type="scientific">Candidatus Scatousia excrementigallinarum</name>
    <dbReference type="NCBI Taxonomy" id="2840935"/>
    <lineage>
        <taxon>Bacteria</taxon>
        <taxon>Candidatus Scatousia</taxon>
    </lineage>
</organism>
<protein>
    <submittedName>
        <fullName evidence="1">Uncharacterized protein</fullName>
    </submittedName>
</protein>
<gene>
    <name evidence="1" type="ORF">IAC10_04825</name>
</gene>
<reference evidence="1" key="2">
    <citation type="journal article" date="2021" name="PeerJ">
        <title>Extensive microbial diversity within the chicken gut microbiome revealed by metagenomics and culture.</title>
        <authorList>
            <person name="Gilroy R."/>
            <person name="Ravi A."/>
            <person name="Getino M."/>
            <person name="Pursley I."/>
            <person name="Horton D.L."/>
            <person name="Alikhan N.F."/>
            <person name="Baker D."/>
            <person name="Gharbi K."/>
            <person name="Hall N."/>
            <person name="Watson M."/>
            <person name="Adriaenssens E.M."/>
            <person name="Foster-Nyarko E."/>
            <person name="Jarju S."/>
            <person name="Secka A."/>
            <person name="Antonio M."/>
            <person name="Oren A."/>
            <person name="Chaudhuri R.R."/>
            <person name="La Ragione R."/>
            <person name="Hildebrand F."/>
            <person name="Pallen M.J."/>
        </authorList>
    </citation>
    <scope>NUCLEOTIDE SEQUENCE</scope>
    <source>
        <strain evidence="1">6276</strain>
    </source>
</reference>
<evidence type="ECO:0000313" key="1">
    <source>
        <dbReference type="EMBL" id="HIS35937.1"/>
    </source>
</evidence>